<evidence type="ECO:0000313" key="5">
    <source>
        <dbReference type="Proteomes" id="UP000006643"/>
    </source>
</evidence>
<accession>D0MW42</accession>
<dbReference type="RefSeq" id="XP_002907299.1">
    <property type="nucleotide sequence ID" value="XM_002907253.1"/>
</dbReference>
<dbReference type="KEGG" id="pif:PITG_22695"/>
<dbReference type="RefSeq" id="XP_002907295.1">
    <property type="nucleotide sequence ID" value="XM_002907249.1"/>
</dbReference>
<dbReference type="EMBL" id="DS028120">
    <property type="protein sequence ID" value="EEY63855.1"/>
    <property type="molecule type" value="Genomic_DNA"/>
</dbReference>
<dbReference type="KEGG" id="pif:PITG_22698"/>
<dbReference type="RefSeq" id="XP_002907291.1">
    <property type="nucleotide sequence ID" value="XM_002907245.1"/>
</dbReference>
<dbReference type="VEuPathDB" id="FungiDB:PITG_22695"/>
<dbReference type="RefSeq" id="XP_002907303.1">
    <property type="nucleotide sequence ID" value="XM_002907257.1"/>
</dbReference>
<dbReference type="VEuPathDB" id="FungiDB:PITG_22698"/>
<dbReference type="EMBL" id="DS028120">
    <property type="protein sequence ID" value="EEY63867.1"/>
    <property type="molecule type" value="Genomic_DNA"/>
</dbReference>
<dbReference type="GeneID" id="9469812"/>
<dbReference type="VEuPathDB" id="FungiDB:PITG_22697"/>
<dbReference type="KEGG" id="pif:PITG_22697"/>
<dbReference type="GeneID" id="9469824"/>
<dbReference type="VEuPathDB" id="FungiDB:PITG_22696"/>
<evidence type="ECO:0000313" key="1">
    <source>
        <dbReference type="EMBL" id="EEY63855.1"/>
    </source>
</evidence>
<evidence type="ECO:0000313" key="4">
    <source>
        <dbReference type="EMBL" id="EEY63867.1"/>
    </source>
</evidence>
<organism evidence="1 5">
    <name type="scientific">Phytophthora infestans (strain T30-4)</name>
    <name type="common">Potato late blight agent</name>
    <dbReference type="NCBI Taxonomy" id="403677"/>
    <lineage>
        <taxon>Eukaryota</taxon>
        <taxon>Sar</taxon>
        <taxon>Stramenopiles</taxon>
        <taxon>Oomycota</taxon>
        <taxon>Peronosporomycetes</taxon>
        <taxon>Peronosporales</taxon>
        <taxon>Peronosporaceae</taxon>
        <taxon>Phytophthora</taxon>
    </lineage>
</organism>
<protein>
    <submittedName>
        <fullName evidence="1">Uncharacterized protein</fullName>
    </submittedName>
</protein>
<dbReference type="EMBL" id="DS028120">
    <property type="protein sequence ID" value="EEY63863.1"/>
    <property type="molecule type" value="Genomic_DNA"/>
</dbReference>
<gene>
    <name evidence="1" type="ORF">PITG_22695</name>
    <name evidence="2" type="ORF">PITG_22696</name>
    <name evidence="3" type="ORF">PITG_22697</name>
    <name evidence="4" type="ORF">PITG_22698</name>
</gene>
<dbReference type="KEGG" id="pif:PITG_22696"/>
<evidence type="ECO:0000313" key="2">
    <source>
        <dbReference type="EMBL" id="EEY63859.1"/>
    </source>
</evidence>
<evidence type="ECO:0000313" key="3">
    <source>
        <dbReference type="EMBL" id="EEY63863.1"/>
    </source>
</evidence>
<dbReference type="EMBL" id="DS028120">
    <property type="protein sequence ID" value="EEY63859.1"/>
    <property type="molecule type" value="Genomic_DNA"/>
</dbReference>
<sequence>MRGRRWALSLMGGRRAQFGPGLLIALRRVLSRIQTGSIRISSKKNVDQDKRGIGWTSSFIVNNGGNACVYYGKSLLSKYAAKGETQNFIRKDIV</sequence>
<dbReference type="GeneID" id="9469820"/>
<keyword evidence="5" id="KW-1185">Reference proteome</keyword>
<name>D0MW42_PHYIT</name>
<proteinExistence type="predicted"/>
<dbReference type="Proteomes" id="UP000006643">
    <property type="component" value="Unassembled WGS sequence"/>
</dbReference>
<dbReference type="InParanoid" id="D0MW42"/>
<reference evidence="5" key="2">
    <citation type="journal article" date="2009" name="Nature">
        <title>Genome sequence and analysis of the Irish potato famine pathogen Phytophthora infestans.</title>
        <authorList>
            <consortium name="The Broad Institute Genome Sequencing Platform"/>
            <person name="Haas B.J."/>
            <person name="Kamoun S."/>
            <person name="Zody M.C."/>
            <person name="Jiang R.H."/>
            <person name="Handsaker R.E."/>
            <person name="Cano L.M."/>
            <person name="Grabherr M."/>
            <person name="Kodira C.D."/>
            <person name="Raffaele S."/>
            <person name="Torto-Alalibo T."/>
            <person name="Bozkurt T.O."/>
            <person name="Ah-Fong A.M."/>
            <person name="Alvarado L."/>
            <person name="Anderson V.L."/>
            <person name="Armstrong M.R."/>
            <person name="Avrova A."/>
            <person name="Baxter L."/>
            <person name="Beynon J."/>
            <person name="Boevink P.C."/>
            <person name="Bollmann S.R."/>
            <person name="Bos J.I."/>
            <person name="Bulone V."/>
            <person name="Cai G."/>
            <person name="Cakir C."/>
            <person name="Carrington J.C."/>
            <person name="Chawner M."/>
            <person name="Conti L."/>
            <person name="Costanzo S."/>
            <person name="Ewan R."/>
            <person name="Fahlgren N."/>
            <person name="Fischbach M.A."/>
            <person name="Fugelstad J."/>
            <person name="Gilroy E.M."/>
            <person name="Gnerre S."/>
            <person name="Green P.J."/>
            <person name="Grenville-Briggs L.J."/>
            <person name="Griffith J."/>
            <person name="Grunwald N.J."/>
            <person name="Horn K."/>
            <person name="Horner N.R."/>
            <person name="Hu C.H."/>
            <person name="Huitema E."/>
            <person name="Jeong D.H."/>
            <person name="Jones A.M."/>
            <person name="Jones J.D."/>
            <person name="Jones R.W."/>
            <person name="Karlsson E.K."/>
            <person name="Kunjeti S.G."/>
            <person name="Lamour K."/>
            <person name="Liu Z."/>
            <person name="Ma L."/>
            <person name="Maclean D."/>
            <person name="Chibucos M.C."/>
            <person name="McDonald H."/>
            <person name="McWalters J."/>
            <person name="Meijer H.J."/>
            <person name="Morgan W."/>
            <person name="Morris P.F."/>
            <person name="Munro C.A."/>
            <person name="O'Neill K."/>
            <person name="Ospina-Giraldo M."/>
            <person name="Pinzon A."/>
            <person name="Pritchard L."/>
            <person name="Ramsahoye B."/>
            <person name="Ren Q."/>
            <person name="Restrepo S."/>
            <person name="Roy S."/>
            <person name="Sadanandom A."/>
            <person name="Savidor A."/>
            <person name="Schornack S."/>
            <person name="Schwartz D.C."/>
            <person name="Schumann U.D."/>
            <person name="Schwessinger B."/>
            <person name="Seyer L."/>
            <person name="Sharpe T."/>
            <person name="Silvar C."/>
            <person name="Song J."/>
            <person name="Studholme D.J."/>
            <person name="Sykes S."/>
            <person name="Thines M."/>
            <person name="van de Vondervoort P.J."/>
            <person name="Phuntumart V."/>
            <person name="Wawra S."/>
            <person name="Weide R."/>
            <person name="Win J."/>
            <person name="Young C."/>
            <person name="Zhou S."/>
            <person name="Fry W."/>
            <person name="Meyers B.C."/>
            <person name="van West P."/>
            <person name="Ristaino J."/>
            <person name="Govers F."/>
            <person name="Birch P.R."/>
            <person name="Whisson S.C."/>
            <person name="Judelson H.S."/>
            <person name="Nusbaum C."/>
        </authorList>
    </citation>
    <scope>NUCLEOTIDE SEQUENCE [LARGE SCALE GENOMIC DNA]</scope>
    <source>
        <strain evidence="5">T30-4</strain>
    </source>
</reference>
<reference evidence="1" key="1">
    <citation type="submission" date="2006-10" db="EMBL/GenBank/DDBJ databases">
        <title>Annotation of Phytophthora infestans T30-4.</title>
        <authorList>
            <consortium name="The Broad Institute Genome Sequencing Platform"/>
            <person name="Nusbaum C."/>
            <person name="Haas B."/>
            <person name="Kamoun S."/>
            <person name="Fry W."/>
            <person name="Judelson H."/>
            <person name="Ristaino J."/>
            <person name="Govers F."/>
            <person name="Whisson S."/>
            <person name="Birch P."/>
            <person name="Birren B."/>
            <person name="Lander E."/>
            <person name="Galagan J."/>
            <person name="Zody M."/>
            <person name="Devon K."/>
            <person name="O'Neil K."/>
            <person name="Zembek L."/>
            <person name="Anderson S."/>
            <person name="Jaffe D."/>
            <person name="Butler J."/>
            <person name="Alvarez P."/>
            <person name="Gnerre S."/>
            <person name="Grabherr M."/>
            <person name="Mauceli E."/>
            <person name="Brockman W."/>
            <person name="Young S."/>
            <person name="LaButti K."/>
            <person name="Sykes S."/>
            <person name="DeCaprio D."/>
            <person name="Crawford M."/>
            <person name="Koehrsen M."/>
            <person name="Engels R."/>
            <person name="Montgomery P."/>
            <person name="Pearson M."/>
            <person name="Howarth C."/>
            <person name="Larson L."/>
            <person name="White J."/>
            <person name="O'Leary S."/>
            <person name="Kodira C."/>
            <person name="Zeng Q."/>
            <person name="Yandava C."/>
            <person name="Alvarado L."/>
        </authorList>
    </citation>
    <scope>NUCLEOTIDE SEQUENCE</scope>
    <source>
        <strain evidence="1">T30-4</strain>
    </source>
</reference>
<dbReference type="HOGENOM" id="CLU_2390789_0_0_1"/>
<dbReference type="AlphaFoldDB" id="D0MW42"/>
<dbReference type="GeneID" id="9469816"/>